<dbReference type="AlphaFoldDB" id="A0A812KL64"/>
<dbReference type="Pfam" id="PF12796">
    <property type="entry name" value="Ank_2"/>
    <property type="match status" value="1"/>
</dbReference>
<dbReference type="EMBL" id="CAJNIZ010004411">
    <property type="protein sequence ID" value="CAE7232283.1"/>
    <property type="molecule type" value="Genomic_DNA"/>
</dbReference>
<feature type="repeat" description="ANK" evidence="3">
    <location>
        <begin position="133"/>
        <end position="158"/>
    </location>
</feature>
<proteinExistence type="predicted"/>
<reference evidence="4" key="1">
    <citation type="submission" date="2021-02" db="EMBL/GenBank/DDBJ databases">
        <authorList>
            <person name="Dougan E. K."/>
            <person name="Rhodes N."/>
            <person name="Thang M."/>
            <person name="Chan C."/>
        </authorList>
    </citation>
    <scope>NUCLEOTIDE SEQUENCE</scope>
</reference>
<comment type="caution">
    <text evidence="4">The sequence shown here is derived from an EMBL/GenBank/DDBJ whole genome shotgun (WGS) entry which is preliminary data.</text>
</comment>
<organism evidence="4 5">
    <name type="scientific">Symbiodinium pilosum</name>
    <name type="common">Dinoflagellate</name>
    <dbReference type="NCBI Taxonomy" id="2952"/>
    <lineage>
        <taxon>Eukaryota</taxon>
        <taxon>Sar</taxon>
        <taxon>Alveolata</taxon>
        <taxon>Dinophyceae</taxon>
        <taxon>Suessiales</taxon>
        <taxon>Symbiodiniaceae</taxon>
        <taxon>Symbiodinium</taxon>
    </lineage>
</organism>
<keyword evidence="5" id="KW-1185">Reference proteome</keyword>
<dbReference type="OrthoDB" id="426293at2759"/>
<name>A0A812KL64_SYMPI</name>
<dbReference type="Gene3D" id="1.25.40.20">
    <property type="entry name" value="Ankyrin repeat-containing domain"/>
    <property type="match status" value="1"/>
</dbReference>
<dbReference type="PROSITE" id="PS50088">
    <property type="entry name" value="ANK_REPEAT"/>
    <property type="match status" value="2"/>
</dbReference>
<dbReference type="Proteomes" id="UP000649617">
    <property type="component" value="Unassembled WGS sequence"/>
</dbReference>
<evidence type="ECO:0000256" key="3">
    <source>
        <dbReference type="PROSITE-ProRule" id="PRU00023"/>
    </source>
</evidence>
<dbReference type="PROSITE" id="PS50297">
    <property type="entry name" value="ANK_REP_REGION"/>
    <property type="match status" value="2"/>
</dbReference>
<keyword evidence="1" id="KW-0677">Repeat</keyword>
<evidence type="ECO:0000256" key="1">
    <source>
        <dbReference type="ARBA" id="ARBA00022737"/>
    </source>
</evidence>
<dbReference type="InterPro" id="IPR036770">
    <property type="entry name" value="Ankyrin_rpt-contain_sf"/>
</dbReference>
<evidence type="ECO:0000256" key="2">
    <source>
        <dbReference type="ARBA" id="ARBA00023043"/>
    </source>
</evidence>
<sequence>MSELEEILCRPQDPNHFVPRKPENFSAFCDDLPLGAWKAPFSPLQMAANLGKLDAIRLLLEARADLGPASCSMRSLILVNHPGSLDSMMLLLEARADADDGRSALSFAAGLGRASAVQVLLDAGAQKDLEDESGVTPLLQACHSGHLHVVHLLLAAGAKPAACCKKGISYLAARQGRRLLQVQPLLCMFRSSQARHRILTRLLNRRLLAASRWLRARRRVATHQLVKPRSK</sequence>
<protein>
    <submittedName>
        <fullName evidence="4">Ank3 protein</fullName>
    </submittedName>
</protein>
<dbReference type="SMART" id="SM00248">
    <property type="entry name" value="ANK"/>
    <property type="match status" value="3"/>
</dbReference>
<dbReference type="PANTHER" id="PTHR24198">
    <property type="entry name" value="ANKYRIN REPEAT AND PROTEIN KINASE DOMAIN-CONTAINING PROTEIN"/>
    <property type="match status" value="1"/>
</dbReference>
<evidence type="ECO:0000313" key="5">
    <source>
        <dbReference type="Proteomes" id="UP000649617"/>
    </source>
</evidence>
<dbReference type="Pfam" id="PF00023">
    <property type="entry name" value="Ank"/>
    <property type="match status" value="1"/>
</dbReference>
<feature type="repeat" description="ANK" evidence="3">
    <location>
        <begin position="100"/>
        <end position="132"/>
    </location>
</feature>
<gene>
    <name evidence="4" type="primary">Ank3</name>
    <name evidence="4" type="ORF">SPIL2461_LOCUS3597</name>
</gene>
<dbReference type="InterPro" id="IPR002110">
    <property type="entry name" value="Ankyrin_rpt"/>
</dbReference>
<keyword evidence="2 3" id="KW-0040">ANK repeat</keyword>
<evidence type="ECO:0000313" key="4">
    <source>
        <dbReference type="EMBL" id="CAE7232283.1"/>
    </source>
</evidence>
<dbReference type="SUPFAM" id="SSF48403">
    <property type="entry name" value="Ankyrin repeat"/>
    <property type="match status" value="1"/>
</dbReference>
<dbReference type="PANTHER" id="PTHR24198:SF165">
    <property type="entry name" value="ANKYRIN REPEAT-CONTAINING PROTEIN-RELATED"/>
    <property type="match status" value="1"/>
</dbReference>
<accession>A0A812KL64</accession>